<dbReference type="OrthoDB" id="9815855at2"/>
<feature type="transmembrane region" description="Helical" evidence="2">
    <location>
        <begin position="223"/>
        <end position="244"/>
    </location>
</feature>
<feature type="transmembrane region" description="Helical" evidence="2">
    <location>
        <begin position="178"/>
        <end position="202"/>
    </location>
</feature>
<dbReference type="EMBL" id="WOAA01000024">
    <property type="protein sequence ID" value="MUG68333.1"/>
    <property type="molecule type" value="Genomic_DNA"/>
</dbReference>
<feature type="region of interest" description="Disordered" evidence="1">
    <location>
        <begin position="292"/>
        <end position="323"/>
    </location>
</feature>
<accession>A0A268EWV6</accession>
<dbReference type="PANTHER" id="PTHR43471:SF12">
    <property type="entry name" value="HYPOTHETICAL MEMBRANE PROTEIN, CONSERVED"/>
    <property type="match status" value="1"/>
</dbReference>
<reference evidence="3 6" key="2">
    <citation type="submission" date="2019-11" db="EMBL/GenBank/DDBJ databases">
        <title>Draft genome sequences of five Paenibacillus species of dairy origin.</title>
        <authorList>
            <person name="Olajide A.M."/>
            <person name="Chen S."/>
            <person name="Lapointe G."/>
        </authorList>
    </citation>
    <scope>NUCLEOTIDE SEQUENCE [LARGE SCALE GENOMIC DNA]</scope>
    <source>
        <strain evidence="3 6">3CS1</strain>
    </source>
</reference>
<evidence type="ECO:0000256" key="1">
    <source>
        <dbReference type="SAM" id="MobiDB-lite"/>
    </source>
</evidence>
<evidence type="ECO:0000313" key="4">
    <source>
        <dbReference type="EMBL" id="PAD77609.1"/>
    </source>
</evidence>
<keyword evidence="2" id="KW-0472">Membrane</keyword>
<feature type="transmembrane region" description="Helical" evidence="2">
    <location>
        <begin position="153"/>
        <end position="172"/>
    </location>
</feature>
<organism evidence="4 5">
    <name type="scientific">Paenibacillus campinasensis</name>
    <dbReference type="NCBI Taxonomy" id="66347"/>
    <lineage>
        <taxon>Bacteria</taxon>
        <taxon>Bacillati</taxon>
        <taxon>Bacillota</taxon>
        <taxon>Bacilli</taxon>
        <taxon>Bacillales</taxon>
        <taxon>Paenibacillaceae</taxon>
        <taxon>Paenibacillus</taxon>
    </lineage>
</organism>
<sequence>MNWTRRLINPVINKEFRLRMRSPRSMMSVLFYVLALGVVAMGFIYLTLYLDQRSSQRFNAQASQMMFYVLSFAQLILIAFMAPALTAGVVSSEREKQTLSMLLTTQQSSTTIILSKLASALSFMALIVLATLPVYSIVFLYGGISPKQMVSVFLFYLFVMLLLGALGVMFSTLFKRTIIAVIVTYGTGLIIFLVTGLLYLFCMGIAQQNMYSSGQPAPGTYSWVGYLLGLNPAGAMVSLLNPTFSRDAFLMYGGSLNSEPPIQLWLEFVLVYSVVIVLALLIAIRNIRPVARRKRKKDGGPKAGQAAEQAQQEVGQAEQPSQS</sequence>
<feature type="transmembrane region" description="Helical" evidence="2">
    <location>
        <begin position="264"/>
        <end position="287"/>
    </location>
</feature>
<keyword evidence="6" id="KW-1185">Reference proteome</keyword>
<evidence type="ECO:0000256" key="2">
    <source>
        <dbReference type="SAM" id="Phobius"/>
    </source>
</evidence>
<feature type="transmembrane region" description="Helical" evidence="2">
    <location>
        <begin position="112"/>
        <end position="141"/>
    </location>
</feature>
<feature type="transmembrane region" description="Helical" evidence="2">
    <location>
        <begin position="67"/>
        <end position="92"/>
    </location>
</feature>
<keyword evidence="2" id="KW-0812">Transmembrane</keyword>
<dbReference type="GO" id="GO:0140359">
    <property type="term" value="F:ABC-type transporter activity"/>
    <property type="evidence" value="ECO:0007669"/>
    <property type="project" value="InterPro"/>
</dbReference>
<name>A0A268EWV6_9BACL</name>
<dbReference type="AlphaFoldDB" id="A0A268EWV6"/>
<dbReference type="RefSeq" id="WP_095264854.1">
    <property type="nucleotide sequence ID" value="NZ_NPBY01000029.1"/>
</dbReference>
<evidence type="ECO:0000313" key="6">
    <source>
        <dbReference type="Proteomes" id="UP000435177"/>
    </source>
</evidence>
<evidence type="ECO:0000313" key="5">
    <source>
        <dbReference type="Proteomes" id="UP000215596"/>
    </source>
</evidence>
<dbReference type="GO" id="GO:0005886">
    <property type="term" value="C:plasma membrane"/>
    <property type="evidence" value="ECO:0007669"/>
    <property type="project" value="UniProtKB-SubCell"/>
</dbReference>
<dbReference type="Proteomes" id="UP000215596">
    <property type="component" value="Unassembled WGS sequence"/>
</dbReference>
<comment type="caution">
    <text evidence="4">The sequence shown here is derived from an EMBL/GenBank/DDBJ whole genome shotgun (WGS) entry which is preliminary data.</text>
</comment>
<dbReference type="EMBL" id="NPBY01000029">
    <property type="protein sequence ID" value="PAD77609.1"/>
    <property type="molecule type" value="Genomic_DNA"/>
</dbReference>
<proteinExistence type="predicted"/>
<protein>
    <submittedName>
        <fullName evidence="3">ABC transporter permease subunit</fullName>
    </submittedName>
</protein>
<feature type="transmembrane region" description="Helical" evidence="2">
    <location>
        <begin position="26"/>
        <end position="46"/>
    </location>
</feature>
<feature type="compositionally biased region" description="Low complexity" evidence="1">
    <location>
        <begin position="303"/>
        <end position="323"/>
    </location>
</feature>
<dbReference type="Pfam" id="PF12679">
    <property type="entry name" value="ABC2_membrane_2"/>
    <property type="match status" value="1"/>
</dbReference>
<evidence type="ECO:0000313" key="3">
    <source>
        <dbReference type="EMBL" id="MUG68333.1"/>
    </source>
</evidence>
<keyword evidence="2" id="KW-1133">Transmembrane helix</keyword>
<dbReference type="Proteomes" id="UP000435177">
    <property type="component" value="Unassembled WGS sequence"/>
</dbReference>
<dbReference type="PANTHER" id="PTHR43471">
    <property type="entry name" value="ABC TRANSPORTER PERMEASE"/>
    <property type="match status" value="1"/>
</dbReference>
<reference evidence="4 5" key="1">
    <citation type="submission" date="2017-07" db="EMBL/GenBank/DDBJ databases">
        <title>Isolation and whole genome analysis of endospore-forming bacteria from heroin.</title>
        <authorList>
            <person name="Kalinowski J."/>
            <person name="Ahrens B."/>
            <person name="Al-Dilaimi A."/>
            <person name="Winkler A."/>
            <person name="Wibberg D."/>
            <person name="Schleenbecker U."/>
            <person name="Ruckert C."/>
            <person name="Wolfel R."/>
            <person name="Grass G."/>
        </authorList>
    </citation>
    <scope>NUCLEOTIDE SEQUENCE [LARGE SCALE GENOMIC DNA]</scope>
    <source>
        <strain evidence="4 5">7537-G1</strain>
    </source>
</reference>
<gene>
    <name evidence="4" type="ORF">CHH67_09090</name>
    <name evidence="3" type="ORF">GNP94_20350</name>
</gene>